<name>A0A369JFY2_HYPMA</name>
<dbReference type="InParanoid" id="A0A369JFY2"/>
<dbReference type="AlphaFoldDB" id="A0A369JFY2"/>
<dbReference type="OrthoDB" id="432970at2759"/>
<protein>
    <recommendedName>
        <fullName evidence="1">DUF4470 domain-containing protein</fullName>
    </recommendedName>
</protein>
<sequence length="294" mass="32004">MAHPVFWPKKKFFYPIGNTPPVSFTQDLALEIPADVLLLGCGDPRSILYTVYADHGAPNRNLDFTCCDADPAILVQAKYNDMFVTTASRSAGPLWPYVVQAGGEHFRHYWATGITFQESSSHQATLVNPTLAYSASGRGFNMHYGTDPILAVHLSMVSTLATCNDDTFHDRVTRGSQNMVIRFFAGDALAFSGALHFCRENNTTETGLYISPWVDTQINLDGGGYDKRSGHRAPSAFNNIDTSNLTDHLGLLDILLATLALLMKTPVPACSRSSMMLLIRGLGAKSAVGRGSHS</sequence>
<comment type="caution">
    <text evidence="2">The sequence shown here is derived from an EMBL/GenBank/DDBJ whole genome shotgun (WGS) entry which is preliminary data.</text>
</comment>
<evidence type="ECO:0000313" key="3">
    <source>
        <dbReference type="Proteomes" id="UP000076154"/>
    </source>
</evidence>
<keyword evidence="3" id="KW-1185">Reference proteome</keyword>
<gene>
    <name evidence="2" type="ORF">Hypma_013001</name>
</gene>
<proteinExistence type="predicted"/>
<evidence type="ECO:0000313" key="2">
    <source>
        <dbReference type="EMBL" id="RDB20212.1"/>
    </source>
</evidence>
<evidence type="ECO:0000259" key="1">
    <source>
        <dbReference type="Pfam" id="PF14737"/>
    </source>
</evidence>
<dbReference type="STRING" id="39966.A0A369JFY2"/>
<accession>A0A369JFY2</accession>
<feature type="domain" description="DUF4470" evidence="1">
    <location>
        <begin position="15"/>
        <end position="75"/>
    </location>
</feature>
<dbReference type="InterPro" id="IPR027974">
    <property type="entry name" value="DUF4470"/>
</dbReference>
<dbReference type="EMBL" id="LUEZ02000071">
    <property type="protein sequence ID" value="RDB20212.1"/>
    <property type="molecule type" value="Genomic_DNA"/>
</dbReference>
<organism evidence="2 3">
    <name type="scientific">Hypsizygus marmoreus</name>
    <name type="common">White beech mushroom</name>
    <name type="synonym">Agaricus marmoreus</name>
    <dbReference type="NCBI Taxonomy" id="39966"/>
    <lineage>
        <taxon>Eukaryota</taxon>
        <taxon>Fungi</taxon>
        <taxon>Dikarya</taxon>
        <taxon>Basidiomycota</taxon>
        <taxon>Agaricomycotina</taxon>
        <taxon>Agaricomycetes</taxon>
        <taxon>Agaricomycetidae</taxon>
        <taxon>Agaricales</taxon>
        <taxon>Tricholomatineae</taxon>
        <taxon>Lyophyllaceae</taxon>
        <taxon>Hypsizygus</taxon>
    </lineage>
</organism>
<dbReference type="Proteomes" id="UP000076154">
    <property type="component" value="Unassembled WGS sequence"/>
</dbReference>
<reference evidence="2" key="1">
    <citation type="submission" date="2018-04" db="EMBL/GenBank/DDBJ databases">
        <title>Whole genome sequencing of Hypsizygus marmoreus.</title>
        <authorList>
            <person name="Choi I.-G."/>
            <person name="Min B."/>
            <person name="Kim J.-G."/>
            <person name="Kim S."/>
            <person name="Oh Y.-L."/>
            <person name="Kong W.-S."/>
            <person name="Park H."/>
            <person name="Jeong J."/>
            <person name="Song E.-S."/>
        </authorList>
    </citation>
    <scope>NUCLEOTIDE SEQUENCE [LARGE SCALE GENOMIC DNA]</scope>
    <source>
        <strain evidence="2">51987-8</strain>
    </source>
</reference>
<dbReference type="Pfam" id="PF14737">
    <property type="entry name" value="DUF4470"/>
    <property type="match status" value="1"/>
</dbReference>